<dbReference type="GO" id="GO:0030247">
    <property type="term" value="F:polysaccharide binding"/>
    <property type="evidence" value="ECO:0007669"/>
    <property type="project" value="InterPro"/>
</dbReference>
<dbReference type="PANTHER" id="PTHR33355:SF1">
    <property type="entry name" value="WALL-ASSOCIATED RECEPTOR KINASE-LIKE 15"/>
    <property type="match status" value="1"/>
</dbReference>
<dbReference type="OrthoDB" id="1933476at2759"/>
<dbReference type="InterPro" id="IPR032872">
    <property type="entry name" value="WAK_assoc_C"/>
</dbReference>
<evidence type="ECO:0000256" key="1">
    <source>
        <dbReference type="ARBA" id="ARBA00004167"/>
    </source>
</evidence>
<sequence>MSSPPPSPPLFIIIFFITLFNSLISYSYSSSAQSPACNLACGSLQVKYPFGTGYGCGSPRFHPYVTCSADQLLLQTHTGLYPITSISYTTSTLTITPPCMSTCTSMEPSSNLGLDWASPFQLGPSTFLLLSCTPATSSLTINSSPVCDTSSSHLCASIYTCPSVIGLGLPLFPPTNTCCVYSPANFDSRGELDLRKLKCDGYVSVVSFRDYPTDPTLWEYGVVLKYTRGAFDDYYMDTKCNTCEASGGVCGYETTSGGNSFVCVCSDGVNATSDCNSFSQIEGIVWSKASLPNWNIWIGTLAGLIFWIAA</sequence>
<dbReference type="Proteomes" id="UP000593562">
    <property type="component" value="Unassembled WGS sequence"/>
</dbReference>
<name>A0A7J7CVR7_TRIWF</name>
<dbReference type="GO" id="GO:0004674">
    <property type="term" value="F:protein serine/threonine kinase activity"/>
    <property type="evidence" value="ECO:0007669"/>
    <property type="project" value="UniProtKB-EC"/>
</dbReference>
<evidence type="ECO:0000256" key="7">
    <source>
        <dbReference type="SAM" id="SignalP"/>
    </source>
</evidence>
<dbReference type="EC" id="2.7.11.1" evidence="2"/>
<keyword evidence="10" id="KW-0449">Lipoprotein</keyword>
<proteinExistence type="predicted"/>
<keyword evidence="11" id="KW-1185">Reference proteome</keyword>
<dbReference type="GO" id="GO:0016020">
    <property type="term" value="C:membrane"/>
    <property type="evidence" value="ECO:0007669"/>
    <property type="project" value="UniProtKB-SubCell"/>
</dbReference>
<feature type="signal peptide" evidence="7">
    <location>
        <begin position="1"/>
        <end position="29"/>
    </location>
</feature>
<evidence type="ECO:0000256" key="4">
    <source>
        <dbReference type="ARBA" id="ARBA00023180"/>
    </source>
</evidence>
<reference evidence="10 11" key="1">
    <citation type="journal article" date="2020" name="Nat. Commun.">
        <title>Genome of Tripterygium wilfordii and identification of cytochrome P450 involved in triptolide biosynthesis.</title>
        <authorList>
            <person name="Tu L."/>
            <person name="Su P."/>
            <person name="Zhang Z."/>
            <person name="Gao L."/>
            <person name="Wang J."/>
            <person name="Hu T."/>
            <person name="Zhou J."/>
            <person name="Zhang Y."/>
            <person name="Zhao Y."/>
            <person name="Liu Y."/>
            <person name="Song Y."/>
            <person name="Tong Y."/>
            <person name="Lu Y."/>
            <person name="Yang J."/>
            <person name="Xu C."/>
            <person name="Jia M."/>
            <person name="Peters R.J."/>
            <person name="Huang L."/>
            <person name="Gao W."/>
        </authorList>
    </citation>
    <scope>NUCLEOTIDE SEQUENCE [LARGE SCALE GENOMIC DNA]</scope>
    <source>
        <strain evidence="11">cv. XIE 37</strain>
        <tissue evidence="10">Leaf</tissue>
    </source>
</reference>
<evidence type="ECO:0000256" key="2">
    <source>
        <dbReference type="ARBA" id="ARBA00012513"/>
    </source>
</evidence>
<accession>A0A7J7CVR7</accession>
<evidence type="ECO:0000259" key="9">
    <source>
        <dbReference type="Pfam" id="PF14380"/>
    </source>
</evidence>
<dbReference type="EMBL" id="JAAARO010000013">
    <property type="protein sequence ID" value="KAF5737996.1"/>
    <property type="molecule type" value="Genomic_DNA"/>
</dbReference>
<feature type="domain" description="Wall-associated receptor kinase galacturonan-binding" evidence="8">
    <location>
        <begin position="37"/>
        <end position="96"/>
    </location>
</feature>
<comment type="catalytic activity">
    <reaction evidence="6">
        <text>L-seryl-[protein] + ATP = O-phospho-L-seryl-[protein] + ADP + H(+)</text>
        <dbReference type="Rhea" id="RHEA:17989"/>
        <dbReference type="Rhea" id="RHEA-COMP:9863"/>
        <dbReference type="Rhea" id="RHEA-COMP:11604"/>
        <dbReference type="ChEBI" id="CHEBI:15378"/>
        <dbReference type="ChEBI" id="CHEBI:29999"/>
        <dbReference type="ChEBI" id="CHEBI:30616"/>
        <dbReference type="ChEBI" id="CHEBI:83421"/>
        <dbReference type="ChEBI" id="CHEBI:456216"/>
        <dbReference type="EC" id="2.7.11.1"/>
    </reaction>
</comment>
<feature type="chain" id="PRO_5029526154" description="non-specific serine/threonine protein kinase" evidence="7">
    <location>
        <begin position="30"/>
        <end position="310"/>
    </location>
</feature>
<evidence type="ECO:0000256" key="5">
    <source>
        <dbReference type="ARBA" id="ARBA00047899"/>
    </source>
</evidence>
<evidence type="ECO:0000256" key="6">
    <source>
        <dbReference type="ARBA" id="ARBA00048679"/>
    </source>
</evidence>
<evidence type="ECO:0000259" key="8">
    <source>
        <dbReference type="Pfam" id="PF13947"/>
    </source>
</evidence>
<feature type="domain" description="Wall-associated receptor kinase C-terminal" evidence="9">
    <location>
        <begin position="231"/>
        <end position="268"/>
    </location>
</feature>
<organism evidence="10 11">
    <name type="scientific">Tripterygium wilfordii</name>
    <name type="common">Thunder God vine</name>
    <dbReference type="NCBI Taxonomy" id="458696"/>
    <lineage>
        <taxon>Eukaryota</taxon>
        <taxon>Viridiplantae</taxon>
        <taxon>Streptophyta</taxon>
        <taxon>Embryophyta</taxon>
        <taxon>Tracheophyta</taxon>
        <taxon>Spermatophyta</taxon>
        <taxon>Magnoliopsida</taxon>
        <taxon>eudicotyledons</taxon>
        <taxon>Gunneridae</taxon>
        <taxon>Pentapetalae</taxon>
        <taxon>rosids</taxon>
        <taxon>fabids</taxon>
        <taxon>Celastrales</taxon>
        <taxon>Celastraceae</taxon>
        <taxon>Tripterygium</taxon>
    </lineage>
</organism>
<dbReference type="PANTHER" id="PTHR33355">
    <property type="entry name" value="WALL-ASSOCIATED RECEPTOR KINASE CARBOXY-TERMINAL PROTEIN-RELATED"/>
    <property type="match status" value="1"/>
</dbReference>
<dbReference type="InParanoid" id="A0A7J7CVR7"/>
<evidence type="ECO:0000256" key="3">
    <source>
        <dbReference type="ARBA" id="ARBA00022729"/>
    </source>
</evidence>
<dbReference type="Pfam" id="PF14380">
    <property type="entry name" value="WAK_assoc"/>
    <property type="match status" value="1"/>
</dbReference>
<evidence type="ECO:0000313" key="10">
    <source>
        <dbReference type="EMBL" id="KAF5737996.1"/>
    </source>
</evidence>
<dbReference type="InterPro" id="IPR025287">
    <property type="entry name" value="WAK_GUB"/>
</dbReference>
<keyword evidence="4" id="KW-0325">Glycoprotein</keyword>
<comment type="caution">
    <text evidence="10">The sequence shown here is derived from an EMBL/GenBank/DDBJ whole genome shotgun (WGS) entry which is preliminary data.</text>
</comment>
<evidence type="ECO:0000313" key="11">
    <source>
        <dbReference type="Proteomes" id="UP000593562"/>
    </source>
</evidence>
<keyword evidence="3 7" id="KW-0732">Signal</keyword>
<dbReference type="Pfam" id="PF13947">
    <property type="entry name" value="GUB_WAK_bind"/>
    <property type="match status" value="1"/>
</dbReference>
<comment type="catalytic activity">
    <reaction evidence="5">
        <text>L-threonyl-[protein] + ATP = O-phospho-L-threonyl-[protein] + ADP + H(+)</text>
        <dbReference type="Rhea" id="RHEA:46608"/>
        <dbReference type="Rhea" id="RHEA-COMP:11060"/>
        <dbReference type="Rhea" id="RHEA-COMP:11605"/>
        <dbReference type="ChEBI" id="CHEBI:15378"/>
        <dbReference type="ChEBI" id="CHEBI:30013"/>
        <dbReference type="ChEBI" id="CHEBI:30616"/>
        <dbReference type="ChEBI" id="CHEBI:61977"/>
        <dbReference type="ChEBI" id="CHEBI:456216"/>
        <dbReference type="EC" id="2.7.11.1"/>
    </reaction>
</comment>
<protein>
    <recommendedName>
        <fullName evidence="2">non-specific serine/threonine protein kinase</fullName>
        <ecNumber evidence="2">2.7.11.1</ecNumber>
    </recommendedName>
</protein>
<dbReference type="AlphaFoldDB" id="A0A7J7CVR7"/>
<gene>
    <name evidence="10" type="ORF">HS088_TW13G00889</name>
</gene>
<comment type="subcellular location">
    <subcellularLocation>
        <location evidence="1">Membrane</location>
        <topology evidence="1">Single-pass membrane protein</topology>
    </subcellularLocation>
</comment>